<evidence type="ECO:0000256" key="1">
    <source>
        <dbReference type="SAM" id="MobiDB-lite"/>
    </source>
</evidence>
<accession>A0A6J4QUG1</accession>
<feature type="region of interest" description="Disordered" evidence="1">
    <location>
        <begin position="92"/>
        <end position="115"/>
    </location>
</feature>
<dbReference type="EMBL" id="CADCVH010000033">
    <property type="protein sequence ID" value="CAA9452423.1"/>
    <property type="molecule type" value="Genomic_DNA"/>
</dbReference>
<feature type="region of interest" description="Disordered" evidence="1">
    <location>
        <begin position="329"/>
        <end position="365"/>
    </location>
</feature>
<gene>
    <name evidence="2" type="ORF">AVDCRST_MAG02-906</name>
</gene>
<reference evidence="2" key="1">
    <citation type="submission" date="2020-02" db="EMBL/GenBank/DDBJ databases">
        <authorList>
            <person name="Meier V. D."/>
        </authorList>
    </citation>
    <scope>NUCLEOTIDE SEQUENCE</scope>
    <source>
        <strain evidence="2">AVDCRST_MAG02</strain>
    </source>
</reference>
<dbReference type="Pfam" id="PF14224">
    <property type="entry name" value="DUF4331"/>
    <property type="match status" value="2"/>
</dbReference>
<proteinExistence type="predicted"/>
<dbReference type="InterPro" id="IPR025566">
    <property type="entry name" value="DUF4331"/>
</dbReference>
<evidence type="ECO:0008006" key="3">
    <source>
        <dbReference type="Google" id="ProtNLM"/>
    </source>
</evidence>
<protein>
    <recommendedName>
        <fullName evidence="3">DUF4331 domain-containing protein</fullName>
    </recommendedName>
</protein>
<evidence type="ECO:0000313" key="2">
    <source>
        <dbReference type="EMBL" id="CAA9452423.1"/>
    </source>
</evidence>
<dbReference type="AlphaFoldDB" id="A0A6J4QUG1"/>
<name>A0A6J4QUG1_9ACTN</name>
<sequence length="365" mass="38394">MPDHIDSPSALPDGRLDLCDMYAFGGEEPRTTALVFTVNPDAGKSSPTTFHPGALYEIKLDTDGDAVEDVTYRVTFGDPDASDTQTLAVRRAGGDAARNPRSEGELLGEGRTGETVPLSGGGRAWAGAAADPFFGDGIALGRFRNAALEGRYDPEAFAQGPVDVFAGRNVTGVALELPTAPLGSETFSLWGVTLAPREGGWVRVDRWATPLIQHLFINHDPHLADEYSKARPEDDLEAYAGRISGFVEKLTTAAGTAQDPAAYGRHVAALLLPDVLTYDTREPASYGTGGRNGRAMADDVYDVMVSLAANASLADGVSSGGNHLPGFPYLAPPKDVSPDLPPLATREAGREPGMRAAGGETSLGW</sequence>
<organism evidence="2">
    <name type="scientific">uncultured Rubrobacteraceae bacterium</name>
    <dbReference type="NCBI Taxonomy" id="349277"/>
    <lineage>
        <taxon>Bacteria</taxon>
        <taxon>Bacillati</taxon>
        <taxon>Actinomycetota</taxon>
        <taxon>Rubrobacteria</taxon>
        <taxon>Rubrobacterales</taxon>
        <taxon>Rubrobacteraceae</taxon>
        <taxon>environmental samples</taxon>
    </lineage>
</organism>